<proteinExistence type="predicted"/>
<sequence length="257" mass="30442">MITTLKEEIKIKEVGIKEYLNNNGIDITENYFIYNKSIDKKEAISQVILMVNLHKILLGYRGNCLTRIGSSIGKEVESYKVQVKRLQKDYDKIIETGMKNNLDKLIISDGKRILQQATEVIDYIYNHNYFGIIERSMNREEICIGRADQGNLTNKPNIQIGSIKYVSYNLVEEDLYKYIKRLQRKNCKIDEEELIKTFIYESHLSNDSFFYLKGLNSYPKDSLRIWERYRANKKSKTEEEFLMQFKKSIEYESKKFI</sequence>
<dbReference type="GO" id="GO:0042601">
    <property type="term" value="C:endospore-forming forespore"/>
    <property type="evidence" value="ECO:0007669"/>
    <property type="project" value="TreeGrafter"/>
</dbReference>
<dbReference type="Gene3D" id="3.90.1200.10">
    <property type="match status" value="1"/>
</dbReference>
<dbReference type="STRING" id="119641.SAMN05421842_102231"/>
<reference evidence="1 2" key="1">
    <citation type="submission" date="2016-10" db="EMBL/GenBank/DDBJ databases">
        <authorList>
            <person name="de Groot N.N."/>
        </authorList>
    </citation>
    <scope>NUCLEOTIDE SEQUENCE [LARGE SCALE GENOMIC DNA]</scope>
    <source>
        <strain evidence="1 2">DSM 12992</strain>
    </source>
</reference>
<name>A0A1I1ICA4_9CLOT</name>
<dbReference type="EMBL" id="FOMG01000002">
    <property type="protein sequence ID" value="SFC33907.1"/>
    <property type="molecule type" value="Genomic_DNA"/>
</dbReference>
<gene>
    <name evidence="1" type="ORF">SAMN05421842_102231</name>
</gene>
<dbReference type="InterPro" id="IPR047175">
    <property type="entry name" value="CotS-like"/>
</dbReference>
<dbReference type="AlphaFoldDB" id="A0A1I1ICA4"/>
<dbReference type="Proteomes" id="UP000199263">
    <property type="component" value="Unassembled WGS sequence"/>
</dbReference>
<organism evidence="1 2">
    <name type="scientific">Clostridium uliginosum</name>
    <dbReference type="NCBI Taxonomy" id="119641"/>
    <lineage>
        <taxon>Bacteria</taxon>
        <taxon>Bacillati</taxon>
        <taxon>Bacillota</taxon>
        <taxon>Clostridia</taxon>
        <taxon>Eubacteriales</taxon>
        <taxon>Clostridiaceae</taxon>
        <taxon>Clostridium</taxon>
    </lineage>
</organism>
<keyword evidence="2" id="KW-1185">Reference proteome</keyword>
<protein>
    <recommendedName>
        <fullName evidence="3">Spore coat protein, CotS family</fullName>
    </recommendedName>
</protein>
<evidence type="ECO:0000313" key="2">
    <source>
        <dbReference type="Proteomes" id="UP000199263"/>
    </source>
</evidence>
<evidence type="ECO:0008006" key="3">
    <source>
        <dbReference type="Google" id="ProtNLM"/>
    </source>
</evidence>
<accession>A0A1I1ICA4</accession>
<dbReference type="PANTHER" id="PTHR39179:SF1">
    <property type="entry name" value="SPORE COAT PROTEIN I"/>
    <property type="match status" value="1"/>
</dbReference>
<dbReference type="PANTHER" id="PTHR39179">
    <property type="entry name" value="SPORE COAT PROTEIN I"/>
    <property type="match status" value="1"/>
</dbReference>
<evidence type="ECO:0000313" key="1">
    <source>
        <dbReference type="EMBL" id="SFC33907.1"/>
    </source>
</evidence>